<dbReference type="InterPro" id="IPR036179">
    <property type="entry name" value="Ig-like_dom_sf"/>
</dbReference>
<dbReference type="Proteomes" id="UP000002281">
    <property type="component" value="Chromosome 13"/>
</dbReference>
<dbReference type="SUPFAM" id="SSF48726">
    <property type="entry name" value="Immunoglobulin"/>
    <property type="match status" value="1"/>
</dbReference>
<dbReference type="GeneTree" id="ENSGT00390000008831"/>
<reference evidence="8 9" key="1">
    <citation type="journal article" date="2009" name="Science">
        <title>Genome sequence, comparative analysis, and population genetics of the domestic horse.</title>
        <authorList>
            <consortium name="Broad Institute Genome Sequencing Platform"/>
            <consortium name="Broad Institute Whole Genome Assembly Team"/>
            <person name="Wade C.M."/>
            <person name="Giulotto E."/>
            <person name="Sigurdsson S."/>
            <person name="Zoli M."/>
            <person name="Gnerre S."/>
            <person name="Imsland F."/>
            <person name="Lear T.L."/>
            <person name="Adelson D.L."/>
            <person name="Bailey E."/>
            <person name="Bellone R.R."/>
            <person name="Bloecker H."/>
            <person name="Distl O."/>
            <person name="Edgar R.C."/>
            <person name="Garber M."/>
            <person name="Leeb T."/>
            <person name="Mauceli E."/>
            <person name="MacLeod J.N."/>
            <person name="Penedo M.C.T."/>
            <person name="Raison J.M."/>
            <person name="Sharpe T."/>
            <person name="Vogel J."/>
            <person name="Andersson L."/>
            <person name="Antczak D.F."/>
            <person name="Biagi T."/>
            <person name="Binns M.M."/>
            <person name="Chowdhary B.P."/>
            <person name="Coleman S.J."/>
            <person name="Della Valle G."/>
            <person name="Fryc S."/>
            <person name="Guerin G."/>
            <person name="Hasegawa T."/>
            <person name="Hill E.W."/>
            <person name="Jurka J."/>
            <person name="Kiialainen A."/>
            <person name="Lindgren G."/>
            <person name="Liu J."/>
            <person name="Magnani E."/>
            <person name="Mickelson J.R."/>
            <person name="Murray J."/>
            <person name="Nergadze S.G."/>
            <person name="Onofrio R."/>
            <person name="Pedroni S."/>
            <person name="Piras M.F."/>
            <person name="Raudsepp T."/>
            <person name="Rocchi M."/>
            <person name="Roeed K.H."/>
            <person name="Ryder O.A."/>
            <person name="Searle S."/>
            <person name="Skow L."/>
            <person name="Swinburne J.E."/>
            <person name="Syvaenen A.C."/>
            <person name="Tozaki T."/>
            <person name="Valberg S.J."/>
            <person name="Vaudin M."/>
            <person name="White J.R."/>
            <person name="Zody M.C."/>
            <person name="Lander E.S."/>
            <person name="Lindblad-Toh K."/>
        </authorList>
    </citation>
    <scope>NUCLEOTIDE SEQUENCE [LARGE SCALE GENOMIC DNA]</scope>
    <source>
        <strain evidence="8 9">Thoroughbred</strain>
    </source>
</reference>
<gene>
    <name evidence="8" type="primary">LOC102149215</name>
    <name evidence="8" type="synonym">PILRA</name>
</gene>
<dbReference type="GO" id="GO:0042288">
    <property type="term" value="F:MHC class I protein binding"/>
    <property type="evidence" value="ECO:0000318"/>
    <property type="project" value="GO_Central"/>
</dbReference>
<keyword evidence="9" id="KW-1185">Reference proteome</keyword>
<feature type="domain" description="Immunoglobulin" evidence="7">
    <location>
        <begin position="123"/>
        <end position="235"/>
    </location>
</feature>
<dbReference type="InterPro" id="IPR013783">
    <property type="entry name" value="Ig-like_fold"/>
</dbReference>
<keyword evidence="2 6" id="KW-0812">Transmembrane</keyword>
<evidence type="ECO:0000256" key="1">
    <source>
        <dbReference type="ARBA" id="ARBA00004167"/>
    </source>
</evidence>
<proteinExistence type="predicted"/>
<evidence type="ECO:0000259" key="7">
    <source>
        <dbReference type="SMART" id="SM00409"/>
    </source>
</evidence>
<comment type="subcellular location">
    <subcellularLocation>
        <location evidence="1">Membrane</location>
        <topology evidence="1">Single-pass membrane protein</topology>
    </subcellularLocation>
</comment>
<name>A0A9L0SUA8_HORSE</name>
<evidence type="ECO:0000256" key="3">
    <source>
        <dbReference type="ARBA" id="ARBA00022989"/>
    </source>
</evidence>
<feature type="region of interest" description="Disordered" evidence="5">
    <location>
        <begin position="24"/>
        <end position="49"/>
    </location>
</feature>
<dbReference type="InterPro" id="IPR013106">
    <property type="entry name" value="Ig_V-set"/>
</dbReference>
<dbReference type="InterPro" id="IPR003599">
    <property type="entry name" value="Ig_sub"/>
</dbReference>
<evidence type="ECO:0000256" key="2">
    <source>
        <dbReference type="ARBA" id="ARBA00022692"/>
    </source>
</evidence>
<dbReference type="GO" id="GO:0016020">
    <property type="term" value="C:membrane"/>
    <property type="evidence" value="ECO:0007669"/>
    <property type="project" value="UniProtKB-SubCell"/>
</dbReference>
<dbReference type="OMA" id="KQMWQSI"/>
<sequence>MKMGAGDLYQALFALTTREALLQHRKRRSQTDEGSAGHSGVGRFEEGSHPPSVLWRRLILALQMTRVPQGGPYIGPPYSAVCLLISLEESRAMGLPLLLLLASLQAGSLAGSNPKTGYWVDQPEHLSAPQGGSIHIPFSFNYPRVLTKIHNLSISWRRKHFHGEFIYNMTPPFIHKDYENRLFLNWREGSKNGSLQISNLRREDKSVYFCRVRLNTVNDGKEEWQSIPGTILTITRAVKKTTLGPTTTATTTTADLSVSEGQKSSGFWPLSLGATIGVALAGAVLLTLILGLMVYLRWKKKKGLRTKARTPARGSFQNTEEKYENIGNKEEKYENIGNKGQYTDPKLDPKDDGIHYASLALSSSTSPAAPPCPPPHGSPQEETLYSTLKA</sequence>
<dbReference type="InterPro" id="IPR051694">
    <property type="entry name" value="Immunoregulatory_rcpt-like"/>
</dbReference>
<dbReference type="Pfam" id="PF07686">
    <property type="entry name" value="V-set"/>
    <property type="match status" value="1"/>
</dbReference>
<dbReference type="Gene3D" id="2.60.40.10">
    <property type="entry name" value="Immunoglobulins"/>
    <property type="match status" value="1"/>
</dbReference>
<feature type="region of interest" description="Disordered" evidence="5">
    <location>
        <begin position="359"/>
        <end position="390"/>
    </location>
</feature>
<protein>
    <submittedName>
        <fullName evidence="8">Paired immunoglobin like type 2 receptor alpha</fullName>
    </submittedName>
</protein>
<feature type="compositionally biased region" description="Polar residues" evidence="5">
    <location>
        <begin position="380"/>
        <end position="390"/>
    </location>
</feature>
<feature type="region of interest" description="Disordered" evidence="5">
    <location>
        <begin position="334"/>
        <end position="353"/>
    </location>
</feature>
<reference evidence="8" key="2">
    <citation type="submission" date="2025-08" db="UniProtKB">
        <authorList>
            <consortium name="Ensembl"/>
        </authorList>
    </citation>
    <scope>IDENTIFICATION</scope>
    <source>
        <strain evidence="8">Thoroughbred</strain>
    </source>
</reference>
<dbReference type="AlphaFoldDB" id="A0A9L0SUA8"/>
<evidence type="ECO:0000256" key="5">
    <source>
        <dbReference type="SAM" id="MobiDB-lite"/>
    </source>
</evidence>
<keyword evidence="3 6" id="KW-1133">Transmembrane helix</keyword>
<evidence type="ECO:0000256" key="4">
    <source>
        <dbReference type="ARBA" id="ARBA00023136"/>
    </source>
</evidence>
<dbReference type="SMR" id="A0A9L0SUA8"/>
<dbReference type="PANTHER" id="PTHR15549">
    <property type="entry name" value="PAIRED IMMUNOGLOBULIN-LIKE TYPE 2 RECEPTOR"/>
    <property type="match status" value="1"/>
</dbReference>
<dbReference type="Ensembl" id="ENSECAT00000146092.1">
    <property type="protein sequence ID" value="ENSECAP00000078452.1"/>
    <property type="gene ID" value="ENSECAG00000033857.3"/>
</dbReference>
<evidence type="ECO:0000313" key="8">
    <source>
        <dbReference type="Ensembl" id="ENSECAP00000078452.1"/>
    </source>
</evidence>
<evidence type="ECO:0000256" key="6">
    <source>
        <dbReference type="SAM" id="Phobius"/>
    </source>
</evidence>
<accession>A0A9L0SUA8</accession>
<dbReference type="SMART" id="SM00409">
    <property type="entry name" value="IG"/>
    <property type="match status" value="1"/>
</dbReference>
<organism evidence="8 9">
    <name type="scientific">Equus caballus</name>
    <name type="common">Horse</name>
    <dbReference type="NCBI Taxonomy" id="9796"/>
    <lineage>
        <taxon>Eukaryota</taxon>
        <taxon>Metazoa</taxon>
        <taxon>Chordata</taxon>
        <taxon>Craniata</taxon>
        <taxon>Vertebrata</taxon>
        <taxon>Euteleostomi</taxon>
        <taxon>Mammalia</taxon>
        <taxon>Eutheria</taxon>
        <taxon>Laurasiatheria</taxon>
        <taxon>Perissodactyla</taxon>
        <taxon>Equidae</taxon>
        <taxon>Equus</taxon>
    </lineage>
</organism>
<reference evidence="8" key="3">
    <citation type="submission" date="2025-09" db="UniProtKB">
        <authorList>
            <consortium name="Ensembl"/>
        </authorList>
    </citation>
    <scope>IDENTIFICATION</scope>
    <source>
        <strain evidence="8">Thoroughbred</strain>
    </source>
</reference>
<keyword evidence="4 6" id="KW-0472">Membrane</keyword>
<dbReference type="PANTHER" id="PTHR15549:SF26">
    <property type="entry name" value="AXIAL BUDDING PATTERN PROTEIN 2-RELATED"/>
    <property type="match status" value="1"/>
</dbReference>
<evidence type="ECO:0000313" key="9">
    <source>
        <dbReference type="Proteomes" id="UP000002281"/>
    </source>
</evidence>
<feature type="compositionally biased region" description="Pro residues" evidence="5">
    <location>
        <begin position="368"/>
        <end position="377"/>
    </location>
</feature>
<feature type="transmembrane region" description="Helical" evidence="6">
    <location>
        <begin position="267"/>
        <end position="296"/>
    </location>
</feature>
<dbReference type="GO" id="GO:0071944">
    <property type="term" value="C:cell periphery"/>
    <property type="evidence" value="ECO:0007669"/>
    <property type="project" value="UniProtKB-ARBA"/>
</dbReference>